<dbReference type="EMBL" id="LSSN01003261">
    <property type="protein sequence ID" value="OMJ13940.1"/>
    <property type="molecule type" value="Genomic_DNA"/>
</dbReference>
<keyword evidence="2" id="KW-1185">Reference proteome</keyword>
<reference evidence="1 2" key="1">
    <citation type="submission" date="2017-01" db="EMBL/GenBank/DDBJ databases">
        <authorList>
            <person name="Mah S.A."/>
            <person name="Swanson W.J."/>
            <person name="Moy G.W."/>
            <person name="Vacquier V.D."/>
        </authorList>
    </citation>
    <scope>NUCLEOTIDE SEQUENCE [LARGE SCALE GENOMIC DNA]</scope>
    <source>
        <strain evidence="1 2">GSMNP</strain>
    </source>
</reference>
<dbReference type="OrthoDB" id="6627536at2759"/>
<keyword evidence="1" id="KW-0489">Methyltransferase</keyword>
<proteinExistence type="predicted"/>
<dbReference type="GO" id="GO:0005634">
    <property type="term" value="C:nucleus"/>
    <property type="evidence" value="ECO:0007669"/>
    <property type="project" value="TreeGrafter"/>
</dbReference>
<dbReference type="PANTHER" id="PTHR12977">
    <property type="entry name" value="SUPPRESSOR OF VARIEGATION 4-20-RELATED"/>
    <property type="match status" value="1"/>
</dbReference>
<dbReference type="InterPro" id="IPR046341">
    <property type="entry name" value="SET_dom_sf"/>
</dbReference>
<dbReference type="Proteomes" id="UP000187283">
    <property type="component" value="Unassembled WGS sequence"/>
</dbReference>
<dbReference type="InterPro" id="IPR039977">
    <property type="entry name" value="Suv4-20/Set9"/>
</dbReference>
<evidence type="ECO:0000313" key="2">
    <source>
        <dbReference type="Proteomes" id="UP000187283"/>
    </source>
</evidence>
<name>A0A1R1XH37_9FUNG</name>
<dbReference type="STRING" id="133412.A0A1R1XH37"/>
<dbReference type="PANTHER" id="PTHR12977:SF4">
    <property type="entry name" value="HISTONE-LYSINE N-METHYLTRANSFERASE KMT5B"/>
    <property type="match status" value="1"/>
</dbReference>
<keyword evidence="1" id="KW-0808">Transferase</keyword>
<evidence type="ECO:0000313" key="1">
    <source>
        <dbReference type="EMBL" id="OMJ13940.1"/>
    </source>
</evidence>
<dbReference type="GO" id="GO:0042799">
    <property type="term" value="F:histone H4K20 methyltransferase activity"/>
    <property type="evidence" value="ECO:0007669"/>
    <property type="project" value="TreeGrafter"/>
</dbReference>
<dbReference type="SUPFAM" id="SSF82199">
    <property type="entry name" value="SET domain"/>
    <property type="match status" value="1"/>
</dbReference>
<dbReference type="AlphaFoldDB" id="A0A1R1XH37"/>
<sequence length="133" mass="14853">MCLLLGPVRFVNFTILSSGAISFQVLRDISIGEELLTNYGNNYFGLKNCECMCFTCESFGRGRYSQARIAADNLGYNPNGKMITRSTYKQSPITISSSLDSLCTYCKKNNIEKSESLNVNTGDFFSIFISFLL</sequence>
<gene>
    <name evidence="1" type="ORF">AYI70_g8199</name>
</gene>
<dbReference type="Gene3D" id="2.170.270.10">
    <property type="entry name" value="SET domain"/>
    <property type="match status" value="1"/>
</dbReference>
<protein>
    <submittedName>
        <fullName evidence="1">Histone-lysine N-methyltransferase set9</fullName>
    </submittedName>
</protein>
<accession>A0A1R1XH37</accession>
<comment type="caution">
    <text evidence="1">The sequence shown here is derived from an EMBL/GenBank/DDBJ whole genome shotgun (WGS) entry which is preliminary data.</text>
</comment>
<dbReference type="GO" id="GO:0032259">
    <property type="term" value="P:methylation"/>
    <property type="evidence" value="ECO:0007669"/>
    <property type="project" value="UniProtKB-KW"/>
</dbReference>
<organism evidence="1 2">
    <name type="scientific">Smittium culicis</name>
    <dbReference type="NCBI Taxonomy" id="133412"/>
    <lineage>
        <taxon>Eukaryota</taxon>
        <taxon>Fungi</taxon>
        <taxon>Fungi incertae sedis</taxon>
        <taxon>Zoopagomycota</taxon>
        <taxon>Kickxellomycotina</taxon>
        <taxon>Harpellomycetes</taxon>
        <taxon>Harpellales</taxon>
        <taxon>Legeriomycetaceae</taxon>
        <taxon>Smittium</taxon>
    </lineage>
</organism>